<evidence type="ECO:0000256" key="1">
    <source>
        <dbReference type="SAM" id="SignalP"/>
    </source>
</evidence>
<dbReference type="RefSeq" id="WP_252435905.1">
    <property type="nucleotide sequence ID" value="NZ_JAGSOV010000010.1"/>
</dbReference>
<feature type="signal peptide" evidence="1">
    <location>
        <begin position="1"/>
        <end position="30"/>
    </location>
</feature>
<dbReference type="Proteomes" id="UP001165283">
    <property type="component" value="Unassembled WGS sequence"/>
</dbReference>
<reference evidence="2" key="1">
    <citation type="submission" date="2021-04" db="EMBL/GenBank/DDBJ databases">
        <title>Pseudonocardia sp. nov., isolated from sandy soil of mangrove forest.</title>
        <authorList>
            <person name="Zan Z."/>
            <person name="Huang R."/>
            <person name="Liu W."/>
        </authorList>
    </citation>
    <scope>NUCLEOTIDE SEQUENCE</scope>
    <source>
        <strain evidence="2">S2-4</strain>
    </source>
</reference>
<dbReference type="PROSITE" id="PS51257">
    <property type="entry name" value="PROKAR_LIPOPROTEIN"/>
    <property type="match status" value="1"/>
</dbReference>
<feature type="chain" id="PRO_5047096673" description="Lipoprotein LpqN" evidence="1">
    <location>
        <begin position="31"/>
        <end position="332"/>
    </location>
</feature>
<dbReference type="InterPro" id="IPR044058">
    <property type="entry name" value="Lipoprotein_23"/>
</dbReference>
<evidence type="ECO:0000313" key="3">
    <source>
        <dbReference type="Proteomes" id="UP001165283"/>
    </source>
</evidence>
<protein>
    <recommendedName>
        <fullName evidence="4">Lipoprotein LpqN</fullName>
    </recommendedName>
</protein>
<proteinExistence type="predicted"/>
<evidence type="ECO:0000313" key="2">
    <source>
        <dbReference type="EMBL" id="MCO1654283.1"/>
    </source>
</evidence>
<dbReference type="EMBL" id="JAGSOV010000010">
    <property type="protein sequence ID" value="MCO1654283.1"/>
    <property type="molecule type" value="Genomic_DNA"/>
</dbReference>
<sequence>MVPTRARRRAGTGGATVAPALALAMAAVLAGCGSTPPPAPALGQVPATTFTGGSAEVDVCTELKLTANLKFQIIFDGQEDPPTPENTAQLRADLADYAEDVRAVAVRTTDPTLRPVLDTALAAAEGAAGVASLDELRRTPFKAAAIEVRQLCGDLLGRVAAAEPEPGPPASTEVGPVCDLPVAFQVPEGWQPVADPDGGFFDDGAVGPFAKRCDITVTEPVSLRGSLSVATAPASAGDPRSALLDYLAAARESRAYDEVRRPTFTDRRAAAGLPAAEAAFQMERDGETILAKVCVVEVADGLVALRYNAYFDDDGAEIEAGYRLALQTLRLP</sequence>
<dbReference type="Pfam" id="PF18966">
    <property type="entry name" value="Lipoprotein_23"/>
    <property type="match status" value="1"/>
</dbReference>
<name>A0ABT0ZU86_9PSEU</name>
<keyword evidence="3" id="KW-1185">Reference proteome</keyword>
<keyword evidence="1" id="KW-0732">Signal</keyword>
<comment type="caution">
    <text evidence="2">The sequence shown here is derived from an EMBL/GenBank/DDBJ whole genome shotgun (WGS) entry which is preliminary data.</text>
</comment>
<organism evidence="2 3">
    <name type="scientific">Pseudonocardia humida</name>
    <dbReference type="NCBI Taxonomy" id="2800819"/>
    <lineage>
        <taxon>Bacteria</taxon>
        <taxon>Bacillati</taxon>
        <taxon>Actinomycetota</taxon>
        <taxon>Actinomycetes</taxon>
        <taxon>Pseudonocardiales</taxon>
        <taxon>Pseudonocardiaceae</taxon>
        <taxon>Pseudonocardia</taxon>
    </lineage>
</organism>
<evidence type="ECO:0008006" key="4">
    <source>
        <dbReference type="Google" id="ProtNLM"/>
    </source>
</evidence>
<gene>
    <name evidence="2" type="ORF">KDL28_04375</name>
</gene>
<accession>A0ABT0ZU86</accession>